<dbReference type="OrthoDB" id="71910at2759"/>
<evidence type="ECO:0000313" key="2">
    <source>
        <dbReference type="EMBL" id="VFT85533.1"/>
    </source>
</evidence>
<gene>
    <name evidence="2" type="primary">Aste57867_8647</name>
    <name evidence="1" type="ORF">As57867_008613</name>
    <name evidence="2" type="ORF">ASTE57867_8647</name>
</gene>
<sequence length="66" mass="7151">MALLDKVKYVWGANQSLGFRVGSWALAGGLAVSAYVLTRPPSNAEFTDADSWNKQVLAKKELKKGP</sequence>
<evidence type="ECO:0000313" key="1">
    <source>
        <dbReference type="EMBL" id="KAF0700848.1"/>
    </source>
</evidence>
<name>A0A485KKT1_9STRA</name>
<evidence type="ECO:0000313" key="3">
    <source>
        <dbReference type="Proteomes" id="UP000332933"/>
    </source>
</evidence>
<dbReference type="EMBL" id="CAADRA010005131">
    <property type="protein sequence ID" value="VFT85533.1"/>
    <property type="molecule type" value="Genomic_DNA"/>
</dbReference>
<reference evidence="1" key="2">
    <citation type="submission" date="2019-06" db="EMBL/GenBank/DDBJ databases">
        <title>Genomics analysis of Aphanomyces spp. identifies a new class of oomycete effector associated with host adaptation.</title>
        <authorList>
            <person name="Gaulin E."/>
        </authorList>
    </citation>
    <scope>NUCLEOTIDE SEQUENCE</scope>
    <source>
        <strain evidence="1">CBS 578.67</strain>
    </source>
</reference>
<protein>
    <submittedName>
        <fullName evidence="2">Aste57867_8647 protein</fullName>
    </submittedName>
</protein>
<dbReference type="EMBL" id="VJMH01005110">
    <property type="protein sequence ID" value="KAF0700848.1"/>
    <property type="molecule type" value="Genomic_DNA"/>
</dbReference>
<dbReference type="Proteomes" id="UP000332933">
    <property type="component" value="Unassembled WGS sequence"/>
</dbReference>
<keyword evidence="3" id="KW-1185">Reference proteome</keyword>
<proteinExistence type="predicted"/>
<dbReference type="AlphaFoldDB" id="A0A485KKT1"/>
<accession>A0A485KKT1</accession>
<organism evidence="2 3">
    <name type="scientific">Aphanomyces stellatus</name>
    <dbReference type="NCBI Taxonomy" id="120398"/>
    <lineage>
        <taxon>Eukaryota</taxon>
        <taxon>Sar</taxon>
        <taxon>Stramenopiles</taxon>
        <taxon>Oomycota</taxon>
        <taxon>Saprolegniomycetes</taxon>
        <taxon>Saprolegniales</taxon>
        <taxon>Verrucalvaceae</taxon>
        <taxon>Aphanomyces</taxon>
    </lineage>
</organism>
<reference evidence="2 3" key="1">
    <citation type="submission" date="2019-03" db="EMBL/GenBank/DDBJ databases">
        <authorList>
            <person name="Gaulin E."/>
            <person name="Dumas B."/>
        </authorList>
    </citation>
    <scope>NUCLEOTIDE SEQUENCE [LARGE SCALE GENOMIC DNA]</scope>
    <source>
        <strain evidence="2">CBS 568.67</strain>
    </source>
</reference>